<name>A0A1U7WYU0_NICSY</name>
<keyword evidence="1" id="KW-1185">Reference proteome</keyword>
<dbReference type="Proteomes" id="UP000189701">
    <property type="component" value="Unplaced"/>
</dbReference>
<gene>
    <name evidence="2" type="primary">LOC104233395</name>
</gene>
<reference evidence="2" key="2">
    <citation type="submission" date="2025-08" db="UniProtKB">
        <authorList>
            <consortium name="RefSeq"/>
        </authorList>
    </citation>
    <scope>IDENTIFICATION</scope>
    <source>
        <tissue evidence="2">Leaf</tissue>
    </source>
</reference>
<dbReference type="RefSeq" id="XP_009785082.1">
    <property type="nucleotide sequence ID" value="XM_009786780.1"/>
</dbReference>
<dbReference type="AlphaFoldDB" id="A0A1U7WYU0"/>
<organism evidence="1 2">
    <name type="scientific">Nicotiana sylvestris</name>
    <name type="common">Wood tobacco</name>
    <name type="synonym">South American tobacco</name>
    <dbReference type="NCBI Taxonomy" id="4096"/>
    <lineage>
        <taxon>Eukaryota</taxon>
        <taxon>Viridiplantae</taxon>
        <taxon>Streptophyta</taxon>
        <taxon>Embryophyta</taxon>
        <taxon>Tracheophyta</taxon>
        <taxon>Spermatophyta</taxon>
        <taxon>Magnoliopsida</taxon>
        <taxon>eudicotyledons</taxon>
        <taxon>Gunneridae</taxon>
        <taxon>Pentapetalae</taxon>
        <taxon>asterids</taxon>
        <taxon>lamiids</taxon>
        <taxon>Solanales</taxon>
        <taxon>Solanaceae</taxon>
        <taxon>Nicotianoideae</taxon>
        <taxon>Nicotianeae</taxon>
        <taxon>Nicotiana</taxon>
    </lineage>
</organism>
<accession>A0A1U7WYU0</accession>
<dbReference type="PANTHER" id="PTHR10775:SF190">
    <property type="entry name" value="TNP2-LIKE TRANSPOSON PROTEIN"/>
    <property type="match status" value="1"/>
</dbReference>
<dbReference type="eggNOG" id="ENOG502QWJJ">
    <property type="taxonomic scope" value="Eukaryota"/>
</dbReference>
<protein>
    <submittedName>
        <fullName evidence="2">Uncharacterized protein LOC104233395 isoform X1</fullName>
    </submittedName>
</protein>
<evidence type="ECO:0000313" key="1">
    <source>
        <dbReference type="Proteomes" id="UP000189701"/>
    </source>
</evidence>
<evidence type="ECO:0000313" key="2">
    <source>
        <dbReference type="RefSeq" id="XP_009785082.1"/>
    </source>
</evidence>
<proteinExistence type="predicted"/>
<reference evidence="1" key="1">
    <citation type="journal article" date="2013" name="Genome Biol.">
        <title>Reference genomes and transcriptomes of Nicotiana sylvestris and Nicotiana tomentosiformis.</title>
        <authorList>
            <person name="Sierro N."/>
            <person name="Battey J.N."/>
            <person name="Ouadi S."/>
            <person name="Bovet L."/>
            <person name="Goepfert S."/>
            <person name="Bakaher N."/>
            <person name="Peitsch M.C."/>
            <person name="Ivanov N.V."/>
        </authorList>
    </citation>
    <scope>NUCLEOTIDE SEQUENCE [LARGE SCALE GENOMIC DNA]</scope>
</reference>
<sequence length="289" mass="32874">MHIDKNICDSILGTLLEIDEKSKDHVNSRYDLQEMEIRKELQPIQDVVSGTISLAKACFYMNPEEKRPFCTVFKNAKLPKGCASNISRCVHEKEMKISGYKSHDAHFIMHYLLQVAVRKSLPKNISLALIRLGNFFRAICAKVVRQEDLDRLQTEINEITYLIDMSQERPSKPKRKTSATYTKPGTMTSLANQIRTSFSQKYVVPARQSNKERPNIIVENLPGAVAHAQTRSTTSAKYVAAARQSNKERLNIIEENLLVPQYSEVPAHVQTRSTTPTTKVIEEQVEEQV</sequence>
<dbReference type="PANTHER" id="PTHR10775">
    <property type="entry name" value="OS08G0208400 PROTEIN"/>
    <property type="match status" value="1"/>
</dbReference>